<dbReference type="GO" id="GO:0016746">
    <property type="term" value="F:acyltransferase activity"/>
    <property type="evidence" value="ECO:0007669"/>
    <property type="project" value="UniProtKB-KW"/>
</dbReference>
<keyword evidence="3" id="KW-0677">Repeat</keyword>
<dbReference type="PANTHER" id="PTHR23416:SF23">
    <property type="entry name" value="ACETYLTRANSFERASE C18B11.09C-RELATED"/>
    <property type="match status" value="1"/>
</dbReference>
<proteinExistence type="inferred from homology"/>
<dbReference type="Gene3D" id="2.160.10.10">
    <property type="entry name" value="Hexapeptide repeat proteins"/>
    <property type="match status" value="1"/>
</dbReference>
<evidence type="ECO:0000313" key="5">
    <source>
        <dbReference type="EMBL" id="MFD1294187.1"/>
    </source>
</evidence>
<dbReference type="Pfam" id="PF00132">
    <property type="entry name" value="Hexapep"/>
    <property type="match status" value="1"/>
</dbReference>
<dbReference type="PANTHER" id="PTHR23416">
    <property type="entry name" value="SIALIC ACID SYNTHASE-RELATED"/>
    <property type="match status" value="1"/>
</dbReference>
<protein>
    <submittedName>
        <fullName evidence="5">Acyltransferase</fullName>
    </submittedName>
</protein>
<dbReference type="InterPro" id="IPR051159">
    <property type="entry name" value="Hexapeptide_acetyltransf"/>
</dbReference>
<evidence type="ECO:0000256" key="1">
    <source>
        <dbReference type="ARBA" id="ARBA00007274"/>
    </source>
</evidence>
<keyword evidence="6" id="KW-1185">Reference proteome</keyword>
<name>A0ABW3WRM4_9FLAO</name>
<accession>A0ABW3WRM4</accession>
<dbReference type="EMBL" id="JBHTMV010000004">
    <property type="protein sequence ID" value="MFD1294187.1"/>
    <property type="molecule type" value="Genomic_DNA"/>
</dbReference>
<sequence length="161" mass="18304">MENREVLKKNYSLKRVFRKAIMFIASKFPFMPGNLRARLFKMAGVKFTNVKTNFIGYNVYFDDLNPELITVGENTIITEGTKILSHFLDVSYDDFDHQYLGNVFIDCNVFIGMNTVITKPISIGKGAIIGANSVVTMDIKPYTINGGVPAKFIKERKIYKK</sequence>
<organism evidence="5 6">
    <name type="scientific">Lutibacter holmesii</name>
    <dbReference type="NCBI Taxonomy" id="1137985"/>
    <lineage>
        <taxon>Bacteria</taxon>
        <taxon>Pseudomonadati</taxon>
        <taxon>Bacteroidota</taxon>
        <taxon>Flavobacteriia</taxon>
        <taxon>Flavobacteriales</taxon>
        <taxon>Flavobacteriaceae</taxon>
        <taxon>Lutibacter</taxon>
    </lineage>
</organism>
<dbReference type="PROSITE" id="PS00101">
    <property type="entry name" value="HEXAPEP_TRANSFERASES"/>
    <property type="match status" value="1"/>
</dbReference>
<evidence type="ECO:0000256" key="2">
    <source>
        <dbReference type="ARBA" id="ARBA00022679"/>
    </source>
</evidence>
<evidence type="ECO:0000256" key="4">
    <source>
        <dbReference type="ARBA" id="ARBA00023315"/>
    </source>
</evidence>
<comment type="similarity">
    <text evidence="1">Belongs to the transferase hexapeptide repeat family.</text>
</comment>
<dbReference type="InterPro" id="IPR011004">
    <property type="entry name" value="Trimer_LpxA-like_sf"/>
</dbReference>
<comment type="caution">
    <text evidence="5">The sequence shown here is derived from an EMBL/GenBank/DDBJ whole genome shotgun (WGS) entry which is preliminary data.</text>
</comment>
<keyword evidence="4 5" id="KW-0012">Acyltransferase</keyword>
<evidence type="ECO:0000313" key="6">
    <source>
        <dbReference type="Proteomes" id="UP001597241"/>
    </source>
</evidence>
<dbReference type="CDD" id="cd04647">
    <property type="entry name" value="LbH_MAT_like"/>
    <property type="match status" value="1"/>
</dbReference>
<dbReference type="InterPro" id="IPR001451">
    <property type="entry name" value="Hexapep"/>
</dbReference>
<keyword evidence="2" id="KW-0808">Transferase</keyword>
<dbReference type="InterPro" id="IPR018357">
    <property type="entry name" value="Hexapep_transf_CS"/>
</dbReference>
<evidence type="ECO:0000256" key="3">
    <source>
        <dbReference type="ARBA" id="ARBA00022737"/>
    </source>
</evidence>
<dbReference type="Proteomes" id="UP001597241">
    <property type="component" value="Unassembled WGS sequence"/>
</dbReference>
<gene>
    <name evidence="5" type="ORF">ACFQ5N_10100</name>
</gene>
<dbReference type="SUPFAM" id="SSF51161">
    <property type="entry name" value="Trimeric LpxA-like enzymes"/>
    <property type="match status" value="1"/>
</dbReference>
<reference evidence="6" key="1">
    <citation type="journal article" date="2019" name="Int. J. Syst. Evol. Microbiol.">
        <title>The Global Catalogue of Microorganisms (GCM) 10K type strain sequencing project: providing services to taxonomists for standard genome sequencing and annotation.</title>
        <authorList>
            <consortium name="The Broad Institute Genomics Platform"/>
            <consortium name="The Broad Institute Genome Sequencing Center for Infectious Disease"/>
            <person name="Wu L."/>
            <person name="Ma J."/>
        </authorList>
    </citation>
    <scope>NUCLEOTIDE SEQUENCE [LARGE SCALE GENOMIC DNA]</scope>
    <source>
        <strain evidence="6">CCUG 62221</strain>
    </source>
</reference>
<dbReference type="RefSeq" id="WP_386809378.1">
    <property type="nucleotide sequence ID" value="NZ_JBHTMV010000004.1"/>
</dbReference>